<sequence>MDTEGDETGYPWNSQLHTLMSNESTPSSETKLHTCVQCQKPKTFKRKGDFDNHLKVVHGSVECLDRINKEERLGLLQKSLEQSQQSLEQSQKIFEQSQKIFEQSQKILEQSQKIFEQSQKILEQSQNNDRSIERSPNGVQALHGVVDKCEYALEFSDEILDAVFRS</sequence>
<dbReference type="EMBL" id="JAKEKT020000124">
    <property type="protein sequence ID" value="KAL1634870.1"/>
    <property type="molecule type" value="Genomic_DNA"/>
</dbReference>
<dbReference type="Gene3D" id="6.10.250.1010">
    <property type="match status" value="1"/>
</dbReference>
<feature type="region of interest" description="Disordered" evidence="1">
    <location>
        <begin position="1"/>
        <end position="29"/>
    </location>
</feature>
<reference evidence="2 3" key="1">
    <citation type="journal article" date="2023" name="Plant Dis.">
        <title>First Report of Diplodia intermedia Causing Canker and Dieback Diseases on Apple Trees in Canada.</title>
        <authorList>
            <person name="Ellouze W."/>
            <person name="Ilyukhin E."/>
            <person name="Sulman M."/>
            <person name="Ali S."/>
        </authorList>
    </citation>
    <scope>NUCLEOTIDE SEQUENCE [LARGE SCALE GENOMIC DNA]</scope>
    <source>
        <strain evidence="2 3">M45-28</strain>
    </source>
</reference>
<evidence type="ECO:0000313" key="3">
    <source>
        <dbReference type="Proteomes" id="UP001521184"/>
    </source>
</evidence>
<keyword evidence="3" id="KW-1185">Reference proteome</keyword>
<organism evidence="2 3">
    <name type="scientific">Diplodia intermedia</name>
    <dbReference type="NCBI Taxonomy" id="856260"/>
    <lineage>
        <taxon>Eukaryota</taxon>
        <taxon>Fungi</taxon>
        <taxon>Dikarya</taxon>
        <taxon>Ascomycota</taxon>
        <taxon>Pezizomycotina</taxon>
        <taxon>Dothideomycetes</taxon>
        <taxon>Dothideomycetes incertae sedis</taxon>
        <taxon>Botryosphaeriales</taxon>
        <taxon>Botryosphaeriaceae</taxon>
        <taxon>Diplodia</taxon>
    </lineage>
</organism>
<gene>
    <name evidence="2" type="ORF">SLS58_010499</name>
</gene>
<accession>A0ABR3T5N6</accession>
<evidence type="ECO:0000256" key="1">
    <source>
        <dbReference type="SAM" id="MobiDB-lite"/>
    </source>
</evidence>
<feature type="compositionally biased region" description="Polar residues" evidence="1">
    <location>
        <begin position="11"/>
        <end position="29"/>
    </location>
</feature>
<dbReference type="Proteomes" id="UP001521184">
    <property type="component" value="Unassembled WGS sequence"/>
</dbReference>
<proteinExistence type="predicted"/>
<comment type="caution">
    <text evidence="2">The sequence shown here is derived from an EMBL/GenBank/DDBJ whole genome shotgun (WGS) entry which is preliminary data.</text>
</comment>
<name>A0ABR3T5N6_9PEZI</name>
<protein>
    <submittedName>
        <fullName evidence="2">Uncharacterized protein</fullName>
    </submittedName>
</protein>
<evidence type="ECO:0000313" key="2">
    <source>
        <dbReference type="EMBL" id="KAL1634870.1"/>
    </source>
</evidence>